<name>A0A0B2AAR7_9MICO</name>
<sequence length="91" mass="10416">MADDARVQSAWRPDDIVAYEEMRDLAVETQTLLIDRARRGGQDAEDSRAEASNLRHETLAVDGFDRSAIDEQTRRIAQRLIELRAEVYPDD</sequence>
<comment type="caution">
    <text evidence="1">The sequence shown here is derived from an EMBL/GenBank/DDBJ whole genome shotgun (WGS) entry which is preliminary data.</text>
</comment>
<keyword evidence="2" id="KW-1185">Reference proteome</keyword>
<accession>A0A0B2AAR7</accession>
<proteinExistence type="predicted"/>
<evidence type="ECO:0000313" key="1">
    <source>
        <dbReference type="EMBL" id="KHK98848.1"/>
    </source>
</evidence>
<gene>
    <name evidence="1" type="ORF">LK09_08245</name>
</gene>
<dbReference type="RefSeq" id="WP_039397764.1">
    <property type="nucleotide sequence ID" value="NZ_JTDK01000006.1"/>
</dbReference>
<reference evidence="1 2" key="1">
    <citation type="submission" date="2014-11" db="EMBL/GenBank/DDBJ databases">
        <title>Genome sequence of Microbacterium mangrovi MUSC 115(T).</title>
        <authorList>
            <person name="Lee L.-H."/>
        </authorList>
    </citation>
    <scope>NUCLEOTIDE SEQUENCE [LARGE SCALE GENOMIC DNA]</scope>
    <source>
        <strain evidence="1 2">MUSC 115</strain>
    </source>
</reference>
<protein>
    <submittedName>
        <fullName evidence="1">Uncharacterized protein</fullName>
    </submittedName>
</protein>
<dbReference type="EMBL" id="JTDK01000006">
    <property type="protein sequence ID" value="KHK98848.1"/>
    <property type="molecule type" value="Genomic_DNA"/>
</dbReference>
<organism evidence="1 2">
    <name type="scientific">Microbacterium mangrovi</name>
    <dbReference type="NCBI Taxonomy" id="1348253"/>
    <lineage>
        <taxon>Bacteria</taxon>
        <taxon>Bacillati</taxon>
        <taxon>Actinomycetota</taxon>
        <taxon>Actinomycetes</taxon>
        <taxon>Micrococcales</taxon>
        <taxon>Microbacteriaceae</taxon>
        <taxon>Microbacterium</taxon>
    </lineage>
</organism>
<dbReference type="AlphaFoldDB" id="A0A0B2AAR7"/>
<evidence type="ECO:0000313" key="2">
    <source>
        <dbReference type="Proteomes" id="UP000031030"/>
    </source>
</evidence>
<dbReference type="Proteomes" id="UP000031030">
    <property type="component" value="Unassembled WGS sequence"/>
</dbReference>
<dbReference type="OrthoDB" id="5074588at2"/>